<dbReference type="PROSITE" id="PS00719">
    <property type="entry name" value="GLYCOSYL_HYDROL_F2_1"/>
    <property type="match status" value="1"/>
</dbReference>
<dbReference type="InterPro" id="IPR006101">
    <property type="entry name" value="Glyco_hydro_2"/>
</dbReference>
<evidence type="ECO:0000256" key="4">
    <source>
        <dbReference type="RuleBase" id="RU361154"/>
    </source>
</evidence>
<dbReference type="InterPro" id="IPR013783">
    <property type="entry name" value="Ig-like_fold"/>
</dbReference>
<sequence length="829" mass="95547">MNRIYLNDGWQFLPEYKECLLKDNLDELTQSQICDIRIPHTVKEVPFDYFDESEYQMISGYRKKMFAPKEWDGKLINLTFEGVAHQATVYVNGQFAYCHKCGYTAFTINITKMLKYGSDNIITVKVDSNETLNVPPFGYVIDYMTFGGIYRDVYVEISNSNTILDVFPIILLEDSDLLNPDLINKEESREGFTGKRVKKAVVRTKIGLSKSLIDNLHQNKNIRITHTLSNKYDEFETKWDVSLLDDCAEGNHEVENVFLWDIEHPNLYELETTLFIDDKRIESRIERIGFRKTQFKQDGFYLNAQKIKIRGMNRHQSYPYVGYAMPKSMQELDADILKYELGLNAVRTSHYPQSQYFINRCDEIGLLVFTEMPGWQHIGDEEWKLQAIENTKEMVLQYRNHPSIFLWGVRINESPDDDEFYVRTNEVARKLDPTRSTAGVRCFKKSNLLEDVYTYNDFVHSGDNMGCEKKSKVTSDISKAYLVSEYNGHMYPTKTFDSEEHQSSQMLRHARVLNDIQLEEDIAGSFGWCMFDYNTHKDFGSGDRICYHGIMDMFRNPKMAALIYACQQEKNIVLDISSSMDIGEHPGCNRGKTYILSNADYVRMYKNGDLIKEYNCRKDSEFKGLKYGPIVIDDFIGDKIGKNEPTFSKKKVRDIKYALNYTAINGYGKFTPKLCWIAFKALTIYRMKMSDAVKLFNKYIGDWGQTSTVYKFEAIKDGKVVKTITKAPMTKVFIKAKVSKDVLVEENSYDVVEVRLMASDEYGNRLPFFNEGVVLGSYGPIEIIGPNITAFRGGYLGVYVKSKSEAGKATLTVTPSLGNKLSLNFEVKI</sequence>
<dbReference type="PRINTS" id="PR00132">
    <property type="entry name" value="GLHYDRLASE2"/>
</dbReference>
<dbReference type="Pfam" id="PF02836">
    <property type="entry name" value="Glyco_hydro_2_C"/>
    <property type="match status" value="1"/>
</dbReference>
<dbReference type="Pfam" id="PF00703">
    <property type="entry name" value="Glyco_hydro_2"/>
    <property type="match status" value="1"/>
</dbReference>
<dbReference type="InterPro" id="IPR008979">
    <property type="entry name" value="Galactose-bd-like_sf"/>
</dbReference>
<dbReference type="InterPro" id="IPR036156">
    <property type="entry name" value="Beta-gal/glucu_dom_sf"/>
</dbReference>
<dbReference type="InterPro" id="IPR006103">
    <property type="entry name" value="Glyco_hydro_2_cat"/>
</dbReference>
<dbReference type="Gene3D" id="2.60.40.10">
    <property type="entry name" value="Immunoglobulins"/>
    <property type="match status" value="1"/>
</dbReference>
<dbReference type="InterPro" id="IPR023230">
    <property type="entry name" value="Glyco_hydro_2_CS"/>
</dbReference>
<evidence type="ECO:0000256" key="2">
    <source>
        <dbReference type="ARBA" id="ARBA00022801"/>
    </source>
</evidence>
<dbReference type="EMBL" id="FOGW01000020">
    <property type="protein sequence ID" value="SES01308.1"/>
    <property type="molecule type" value="Genomic_DNA"/>
</dbReference>
<feature type="domain" description="Glycosyl hydrolases family 2 sugar binding" evidence="7">
    <location>
        <begin position="45"/>
        <end position="154"/>
    </location>
</feature>
<comment type="similarity">
    <text evidence="1 4">Belongs to the glycosyl hydrolase 2 family.</text>
</comment>
<dbReference type="InterPro" id="IPR006102">
    <property type="entry name" value="Ig-like_GH2"/>
</dbReference>
<dbReference type="PANTHER" id="PTHR42732">
    <property type="entry name" value="BETA-GALACTOSIDASE"/>
    <property type="match status" value="1"/>
</dbReference>
<dbReference type="Pfam" id="PF02837">
    <property type="entry name" value="Glyco_hydro_2_N"/>
    <property type="match status" value="1"/>
</dbReference>
<gene>
    <name evidence="8" type="ORF">SAMN02910429_01801</name>
</gene>
<reference evidence="9" key="1">
    <citation type="submission" date="2016-10" db="EMBL/GenBank/DDBJ databases">
        <authorList>
            <person name="Varghese N."/>
            <person name="Submissions S."/>
        </authorList>
    </citation>
    <scope>NUCLEOTIDE SEQUENCE [LARGE SCALE GENOMIC DNA]</scope>
    <source>
        <strain evidence="9">S1b</strain>
    </source>
</reference>
<dbReference type="InterPro" id="IPR006104">
    <property type="entry name" value="Glyco_hydro_2_N"/>
</dbReference>
<feature type="domain" description="Glycoside hydrolase family 2 catalytic" evidence="6">
    <location>
        <begin position="296"/>
        <end position="567"/>
    </location>
</feature>
<dbReference type="AlphaFoldDB" id="A0A1H9TWC8"/>
<dbReference type="InterPro" id="IPR017853">
    <property type="entry name" value="GH"/>
</dbReference>
<keyword evidence="3 4" id="KW-0326">Glycosidase</keyword>
<keyword evidence="2 4" id="KW-0378">Hydrolase</keyword>
<protein>
    <submittedName>
        <fullName evidence="8">Beta-galactosidase</fullName>
    </submittedName>
</protein>
<dbReference type="SUPFAM" id="SSF49303">
    <property type="entry name" value="beta-Galactosidase/glucuronidase domain"/>
    <property type="match status" value="1"/>
</dbReference>
<proteinExistence type="inferred from homology"/>
<evidence type="ECO:0000259" key="6">
    <source>
        <dbReference type="Pfam" id="PF02836"/>
    </source>
</evidence>
<keyword evidence="9" id="KW-1185">Reference proteome</keyword>
<dbReference type="PANTHER" id="PTHR42732:SF1">
    <property type="entry name" value="BETA-MANNOSIDASE"/>
    <property type="match status" value="1"/>
</dbReference>
<dbReference type="GO" id="GO:0004553">
    <property type="term" value="F:hydrolase activity, hydrolyzing O-glycosyl compounds"/>
    <property type="evidence" value="ECO:0007669"/>
    <property type="project" value="InterPro"/>
</dbReference>
<dbReference type="Gene3D" id="3.20.20.80">
    <property type="entry name" value="Glycosidases"/>
    <property type="match status" value="1"/>
</dbReference>
<accession>A0A1H9TWC8</accession>
<organism evidence="8 9">
    <name type="scientific">Lachnobacterium bovis</name>
    <dbReference type="NCBI Taxonomy" id="140626"/>
    <lineage>
        <taxon>Bacteria</taxon>
        <taxon>Bacillati</taxon>
        <taxon>Bacillota</taxon>
        <taxon>Clostridia</taxon>
        <taxon>Lachnospirales</taxon>
        <taxon>Lachnospiraceae</taxon>
        <taxon>Lachnobacterium</taxon>
    </lineage>
</organism>
<evidence type="ECO:0000256" key="1">
    <source>
        <dbReference type="ARBA" id="ARBA00007401"/>
    </source>
</evidence>
<dbReference type="Proteomes" id="UP000182471">
    <property type="component" value="Unassembled WGS sequence"/>
</dbReference>
<evidence type="ECO:0000313" key="8">
    <source>
        <dbReference type="EMBL" id="SES01308.1"/>
    </source>
</evidence>
<dbReference type="RefSeq" id="WP_074730793.1">
    <property type="nucleotide sequence ID" value="NZ_FOGW01000020.1"/>
</dbReference>
<dbReference type="GO" id="GO:0005975">
    <property type="term" value="P:carbohydrate metabolic process"/>
    <property type="evidence" value="ECO:0007669"/>
    <property type="project" value="InterPro"/>
</dbReference>
<dbReference type="InterPro" id="IPR051913">
    <property type="entry name" value="GH2_Domain-Containing"/>
</dbReference>
<dbReference type="Gene3D" id="2.60.120.260">
    <property type="entry name" value="Galactose-binding domain-like"/>
    <property type="match status" value="1"/>
</dbReference>
<feature type="domain" description="Glycoside hydrolase family 2 immunoglobulin-like beta-sandwich" evidence="5">
    <location>
        <begin position="223"/>
        <end position="291"/>
    </location>
</feature>
<evidence type="ECO:0000256" key="3">
    <source>
        <dbReference type="ARBA" id="ARBA00023295"/>
    </source>
</evidence>
<evidence type="ECO:0000259" key="7">
    <source>
        <dbReference type="Pfam" id="PF02837"/>
    </source>
</evidence>
<dbReference type="SUPFAM" id="SSF51445">
    <property type="entry name" value="(Trans)glycosidases"/>
    <property type="match status" value="1"/>
</dbReference>
<evidence type="ECO:0000259" key="5">
    <source>
        <dbReference type="Pfam" id="PF00703"/>
    </source>
</evidence>
<evidence type="ECO:0000313" key="9">
    <source>
        <dbReference type="Proteomes" id="UP000182471"/>
    </source>
</evidence>
<dbReference type="SUPFAM" id="SSF49785">
    <property type="entry name" value="Galactose-binding domain-like"/>
    <property type="match status" value="1"/>
</dbReference>
<name>A0A1H9TWC8_9FIRM</name>